<evidence type="ECO:0000256" key="2">
    <source>
        <dbReference type="ARBA" id="ARBA00022475"/>
    </source>
</evidence>
<evidence type="ECO:0000313" key="8">
    <source>
        <dbReference type="EMBL" id="MFD1888519.1"/>
    </source>
</evidence>
<evidence type="ECO:0000256" key="1">
    <source>
        <dbReference type="ARBA" id="ARBA00004651"/>
    </source>
</evidence>
<evidence type="ECO:0000256" key="6">
    <source>
        <dbReference type="SAM" id="MobiDB-lite"/>
    </source>
</evidence>
<dbReference type="PANTHER" id="PTHR30509">
    <property type="entry name" value="P-HYDROXYBENZOIC ACID EFFLUX PUMP SUBUNIT-RELATED"/>
    <property type="match status" value="1"/>
</dbReference>
<evidence type="ECO:0000313" key="9">
    <source>
        <dbReference type="Proteomes" id="UP001597233"/>
    </source>
</evidence>
<name>A0ABW4RR37_9BACL</name>
<feature type="transmembrane region" description="Helical" evidence="7">
    <location>
        <begin position="77"/>
        <end position="94"/>
    </location>
</feature>
<evidence type="ECO:0000256" key="4">
    <source>
        <dbReference type="ARBA" id="ARBA00022989"/>
    </source>
</evidence>
<keyword evidence="2" id="KW-1003">Cell membrane</keyword>
<evidence type="ECO:0000256" key="7">
    <source>
        <dbReference type="SAM" id="Phobius"/>
    </source>
</evidence>
<keyword evidence="3 7" id="KW-0812">Transmembrane</keyword>
<organism evidence="8 9">
    <name type="scientific">Paenibacillus wenxiniae</name>
    <dbReference type="NCBI Taxonomy" id="1636843"/>
    <lineage>
        <taxon>Bacteria</taxon>
        <taxon>Bacillati</taxon>
        <taxon>Bacillota</taxon>
        <taxon>Bacilli</taxon>
        <taxon>Bacillales</taxon>
        <taxon>Paenibacillaceae</taxon>
        <taxon>Paenibacillus</taxon>
    </lineage>
</organism>
<comment type="caution">
    <text evidence="8">The sequence shown here is derived from an EMBL/GenBank/DDBJ whole genome shotgun (WGS) entry which is preliminary data.</text>
</comment>
<dbReference type="EMBL" id="JBHUEH010000032">
    <property type="protein sequence ID" value="MFD1888519.1"/>
    <property type="molecule type" value="Genomic_DNA"/>
</dbReference>
<proteinExistence type="predicted"/>
<feature type="compositionally biased region" description="Basic and acidic residues" evidence="6">
    <location>
        <begin position="341"/>
        <end position="367"/>
    </location>
</feature>
<sequence length="380" mass="42841">MNFGARMLKTGIAVTLALYVSSWLDLKPPVIAAIAAIFAMQPSIYRSFRYFLDQIQTNTLGAILALLGGMVFSNDPIAVGLMCIVVIMICLRLNMGDTIGLTLVTVISVMEVSGIGQWQFALNRFTLSIIGIVSAFLINVLVAPPKPLEQFKGQIEGTFAKMSLLLRTAVSDEIKEAVFRDEKRSLDGSIQSLSDKYNLMEEELGKLNRPSMTTQRHLVVNKQMVTTLRKGMDVLTAIEQHYFQAERSPEIDEYFDSHLEKLIKFHEHILLKSDNKIKQNGSEATEVDAANDKFLDTMIERYQQNFGGVLRLSIVAAVMYDYGYQLERLNRLVDHVNGSSGRDKDHAKDDSGQELHDELQSDAEARSKRSRRNFPTWPWK</sequence>
<dbReference type="RefSeq" id="WP_347323230.1">
    <property type="nucleotide sequence ID" value="NZ_JBCGUH010000001.1"/>
</dbReference>
<evidence type="ECO:0000256" key="3">
    <source>
        <dbReference type="ARBA" id="ARBA00022692"/>
    </source>
</evidence>
<comment type="subcellular location">
    <subcellularLocation>
        <location evidence="1">Cell membrane</location>
        <topology evidence="1">Multi-pass membrane protein</topology>
    </subcellularLocation>
</comment>
<dbReference type="Pfam" id="PF06081">
    <property type="entry name" value="ArAE_1"/>
    <property type="match status" value="1"/>
</dbReference>
<gene>
    <name evidence="8" type="ORF">ACFSC9_23795</name>
</gene>
<dbReference type="Proteomes" id="UP001597233">
    <property type="component" value="Unassembled WGS sequence"/>
</dbReference>
<keyword evidence="5 7" id="KW-0472">Membrane</keyword>
<accession>A0ABW4RR37</accession>
<feature type="region of interest" description="Disordered" evidence="6">
    <location>
        <begin position="337"/>
        <end position="380"/>
    </location>
</feature>
<protein>
    <submittedName>
        <fullName evidence="8">Aromatic acid exporter family protein</fullName>
    </submittedName>
</protein>
<feature type="transmembrane region" description="Helical" evidence="7">
    <location>
        <begin position="125"/>
        <end position="143"/>
    </location>
</feature>
<feature type="transmembrane region" description="Helical" evidence="7">
    <location>
        <begin position="55"/>
        <end position="71"/>
    </location>
</feature>
<dbReference type="PANTHER" id="PTHR30509:SF27">
    <property type="entry name" value="UPF0421 PROTEIN YGAE"/>
    <property type="match status" value="1"/>
</dbReference>
<keyword evidence="4 7" id="KW-1133">Transmembrane helix</keyword>
<reference evidence="9" key="1">
    <citation type="journal article" date="2019" name="Int. J. Syst. Evol. Microbiol.">
        <title>The Global Catalogue of Microorganisms (GCM) 10K type strain sequencing project: providing services to taxonomists for standard genome sequencing and annotation.</title>
        <authorList>
            <consortium name="The Broad Institute Genomics Platform"/>
            <consortium name="The Broad Institute Genome Sequencing Center for Infectious Disease"/>
            <person name="Wu L."/>
            <person name="Ma J."/>
        </authorList>
    </citation>
    <scope>NUCLEOTIDE SEQUENCE [LARGE SCALE GENOMIC DNA]</scope>
    <source>
        <strain evidence="9">CCUG 54950</strain>
    </source>
</reference>
<keyword evidence="9" id="KW-1185">Reference proteome</keyword>
<evidence type="ECO:0000256" key="5">
    <source>
        <dbReference type="ARBA" id="ARBA00023136"/>
    </source>
</evidence>
<dbReference type="InterPro" id="IPR010343">
    <property type="entry name" value="ArAE_1"/>
</dbReference>